<dbReference type="PANTHER" id="PTHR30329:SF21">
    <property type="entry name" value="LIPOPROTEIN YIAD-RELATED"/>
    <property type="match status" value="1"/>
</dbReference>
<sequence length="662" mass="75200">MKKLLLAIFAITTLQISLAQDEKDALRKAAKYYKNLDYMEAIAAYESIARKGIEPQELLENLGNCYYYNADYQQANKWYAKLFTGKDAKGKPFNIKPEYYYRYAQTLKSKGEYEESDKVMDKFVAIADKDDTRALLFIKNRDYQNEIKRNSDRLELNLLKINTRKSEYGTAFYGDNIVYATASGGFLRKRSEWTGDNFYSLYEANTDSLQAFKKSKLNGINTKFNESTAAFTKDGNTIYFTRNNFINNEVKTNGDQTVLLKIFRATKDKNGKWGNVQEMPFNSNIHSVAHPALSPDGKYIYFTSDMKGSIGASDIYRAPILSSGGYGKPENLGEKINTPGRESFPFVSDDNILYYSSDGFPGLGGLDIFAVKLNENGDPISKPTNIGRPANSAEDDFCYVINSQTHIGYLTSNRPEGRGSDDIYSFYEHTPLRFTCQYSLKGIVKDNATGKVIPQAKVSLFGADKKLMEEAVADEEGRFTLKYTADCGDLRLLLKSEKEQYNPTEQPLALNSTKEVFTDLRMTPIPVVVEEKKEEKMEVGKDLAKMLQIDNIYFDYNKSNIRKDAAEQLAKIVAIMKEHPTMRVDVRLHTDSRGSDKYNLALSERRAKSTVRWIVSKGIKKNRITGKGYGETQLVNDCTNDVPCTEEQHQQNRRSEFIIISY</sequence>
<dbReference type="Pfam" id="PF00691">
    <property type="entry name" value="OmpA"/>
    <property type="match status" value="1"/>
</dbReference>
<dbReference type="EMBL" id="JAGDYP010000002">
    <property type="protein sequence ID" value="MBO1883317.1"/>
    <property type="molecule type" value="Genomic_DNA"/>
</dbReference>
<reference evidence="7 8" key="1">
    <citation type="submission" date="2021-03" db="EMBL/GenBank/DDBJ databases">
        <title>Isolation and description of Capnocytophaga bilenii sp. nov., a novel Capnocytophaga species, isolated from a gingivitis subject.</title>
        <authorList>
            <person name="Antezack A."/>
            <person name="Monnet-Corti V."/>
            <person name="La Scola B."/>
        </authorList>
    </citation>
    <scope>NUCLEOTIDE SEQUENCE [LARGE SCALE GENOMIC DNA]</scope>
    <source>
        <strain evidence="7 8">Marseille-Q4570</strain>
    </source>
</reference>
<proteinExistence type="predicted"/>
<dbReference type="Gene3D" id="2.120.10.30">
    <property type="entry name" value="TolB, C-terminal domain"/>
    <property type="match status" value="1"/>
</dbReference>
<dbReference type="Proteomes" id="UP000681610">
    <property type="component" value="Unassembled WGS sequence"/>
</dbReference>
<evidence type="ECO:0000256" key="4">
    <source>
        <dbReference type="PROSITE-ProRule" id="PRU00473"/>
    </source>
</evidence>
<comment type="subcellular location">
    <subcellularLocation>
        <location evidence="1">Cell outer membrane</location>
    </subcellularLocation>
</comment>
<dbReference type="Gene3D" id="1.25.40.10">
    <property type="entry name" value="Tetratricopeptide repeat domain"/>
    <property type="match status" value="1"/>
</dbReference>
<accession>A0ABS3PVP5</accession>
<evidence type="ECO:0000256" key="2">
    <source>
        <dbReference type="ARBA" id="ARBA00023136"/>
    </source>
</evidence>
<keyword evidence="5" id="KW-0732">Signal</keyword>
<evidence type="ECO:0000256" key="1">
    <source>
        <dbReference type="ARBA" id="ARBA00004442"/>
    </source>
</evidence>
<keyword evidence="8" id="KW-1185">Reference proteome</keyword>
<dbReference type="InterPro" id="IPR011042">
    <property type="entry name" value="6-blade_b-propeller_TolB-like"/>
</dbReference>
<protein>
    <submittedName>
        <fullName evidence="7">OmpA family protein</fullName>
    </submittedName>
</protein>
<feature type="domain" description="OmpA-like" evidence="6">
    <location>
        <begin position="541"/>
        <end position="662"/>
    </location>
</feature>
<dbReference type="PRINTS" id="PR01021">
    <property type="entry name" value="OMPADOMAIN"/>
</dbReference>
<organism evidence="7 8">
    <name type="scientific">Capnocytophaga bilenii</name>
    <dbReference type="NCBI Taxonomy" id="2819369"/>
    <lineage>
        <taxon>Bacteria</taxon>
        <taxon>Pseudomonadati</taxon>
        <taxon>Bacteroidota</taxon>
        <taxon>Flavobacteriia</taxon>
        <taxon>Flavobacteriales</taxon>
        <taxon>Flavobacteriaceae</taxon>
        <taxon>Capnocytophaga</taxon>
    </lineage>
</organism>
<dbReference type="Gene3D" id="2.60.40.1120">
    <property type="entry name" value="Carboxypeptidase-like, regulatory domain"/>
    <property type="match status" value="1"/>
</dbReference>
<keyword evidence="2 4" id="KW-0472">Membrane</keyword>
<evidence type="ECO:0000256" key="5">
    <source>
        <dbReference type="SAM" id="SignalP"/>
    </source>
</evidence>
<feature type="chain" id="PRO_5046031518" evidence="5">
    <location>
        <begin position="20"/>
        <end position="662"/>
    </location>
</feature>
<feature type="signal peptide" evidence="5">
    <location>
        <begin position="1"/>
        <end position="19"/>
    </location>
</feature>
<keyword evidence="3" id="KW-0998">Cell outer membrane</keyword>
<evidence type="ECO:0000256" key="3">
    <source>
        <dbReference type="ARBA" id="ARBA00023237"/>
    </source>
</evidence>
<dbReference type="Pfam" id="PF07676">
    <property type="entry name" value="PD40"/>
    <property type="match status" value="3"/>
</dbReference>
<dbReference type="SUPFAM" id="SSF48452">
    <property type="entry name" value="TPR-like"/>
    <property type="match status" value="1"/>
</dbReference>
<dbReference type="InterPro" id="IPR011659">
    <property type="entry name" value="WD40"/>
</dbReference>
<dbReference type="InterPro" id="IPR006665">
    <property type="entry name" value="OmpA-like"/>
</dbReference>
<evidence type="ECO:0000313" key="8">
    <source>
        <dbReference type="Proteomes" id="UP000681610"/>
    </source>
</evidence>
<dbReference type="PANTHER" id="PTHR30329">
    <property type="entry name" value="STATOR ELEMENT OF FLAGELLAR MOTOR COMPLEX"/>
    <property type="match status" value="1"/>
</dbReference>
<name>A0ABS3PVP5_9FLAO</name>
<dbReference type="SUPFAM" id="SSF103088">
    <property type="entry name" value="OmpA-like"/>
    <property type="match status" value="1"/>
</dbReference>
<dbReference type="CDD" id="cd07185">
    <property type="entry name" value="OmpA_C-like"/>
    <property type="match status" value="1"/>
</dbReference>
<gene>
    <name evidence="7" type="ORF">J4N46_02500</name>
</gene>
<dbReference type="RefSeq" id="WP_208058040.1">
    <property type="nucleotide sequence ID" value="NZ_JAGDYP010000002.1"/>
</dbReference>
<comment type="caution">
    <text evidence="7">The sequence shown here is derived from an EMBL/GenBank/DDBJ whole genome shotgun (WGS) entry which is preliminary data.</text>
</comment>
<dbReference type="InterPro" id="IPR006664">
    <property type="entry name" value="OMP_bac"/>
</dbReference>
<dbReference type="InterPro" id="IPR036737">
    <property type="entry name" value="OmpA-like_sf"/>
</dbReference>
<dbReference type="SUPFAM" id="SSF82171">
    <property type="entry name" value="DPP6 N-terminal domain-like"/>
    <property type="match status" value="1"/>
</dbReference>
<dbReference type="InterPro" id="IPR011990">
    <property type="entry name" value="TPR-like_helical_dom_sf"/>
</dbReference>
<dbReference type="Gene3D" id="3.30.1330.60">
    <property type="entry name" value="OmpA-like domain"/>
    <property type="match status" value="1"/>
</dbReference>
<evidence type="ECO:0000313" key="7">
    <source>
        <dbReference type="EMBL" id="MBO1883317.1"/>
    </source>
</evidence>
<evidence type="ECO:0000259" key="6">
    <source>
        <dbReference type="PROSITE" id="PS51123"/>
    </source>
</evidence>
<dbReference type="PROSITE" id="PS51123">
    <property type="entry name" value="OMPA_2"/>
    <property type="match status" value="1"/>
</dbReference>
<dbReference type="InterPro" id="IPR050330">
    <property type="entry name" value="Bact_OuterMem_StrucFunc"/>
</dbReference>